<dbReference type="Pfam" id="PF00106">
    <property type="entry name" value="adh_short"/>
    <property type="match status" value="1"/>
</dbReference>
<sequence length="315" mass="34227">MSEIDYSDFFRTATATYHQKPYPFIDPTRKELSTKGKTAIVTGAGQGGIGHAIAQSLAKSGISAIGLIGRTEATLQQTKDSIEKLSKDTKVYVYAGVDVKNGEAVKTALDSFVGSTGSKIDILAANAGYMPLLSSIADADPEDWWHTFEVNIKGNFNLLRAYVPHAAQNGAVVHTSTSAIHIPYMPGYSAYRGSKLGATKVFEYFAQEMKELGNGVTTVQIHPGMIQSTMSKKFGSSVVGVPYDDVELSGDFVNWAASDEAKFLDGKFVSANWDAEELLQRKDEIAGDKHLYTMDLIGWSDAYRIDPATFKVLPK</sequence>
<dbReference type="EMBL" id="JARVKF010000406">
    <property type="protein sequence ID" value="KAK9416581.1"/>
    <property type="molecule type" value="Genomic_DNA"/>
</dbReference>
<organism evidence="3 4">
    <name type="scientific">Seiridium unicorne</name>
    <dbReference type="NCBI Taxonomy" id="138068"/>
    <lineage>
        <taxon>Eukaryota</taxon>
        <taxon>Fungi</taxon>
        <taxon>Dikarya</taxon>
        <taxon>Ascomycota</taxon>
        <taxon>Pezizomycotina</taxon>
        <taxon>Sordariomycetes</taxon>
        <taxon>Xylariomycetidae</taxon>
        <taxon>Amphisphaeriales</taxon>
        <taxon>Sporocadaceae</taxon>
        <taxon>Seiridium</taxon>
    </lineage>
</organism>
<dbReference type="PANTHER" id="PTHR42760">
    <property type="entry name" value="SHORT-CHAIN DEHYDROGENASES/REDUCTASES FAMILY MEMBER"/>
    <property type="match status" value="1"/>
</dbReference>
<evidence type="ECO:0000313" key="4">
    <source>
        <dbReference type="Proteomes" id="UP001408356"/>
    </source>
</evidence>
<evidence type="ECO:0000256" key="2">
    <source>
        <dbReference type="ARBA" id="ARBA00023002"/>
    </source>
</evidence>
<evidence type="ECO:0000256" key="1">
    <source>
        <dbReference type="ARBA" id="ARBA00006484"/>
    </source>
</evidence>
<keyword evidence="4" id="KW-1185">Reference proteome</keyword>
<protein>
    <submittedName>
        <fullName evidence="3">Uncharacterized protein</fullName>
    </submittedName>
</protein>
<comment type="caution">
    <text evidence="3">The sequence shown here is derived from an EMBL/GenBank/DDBJ whole genome shotgun (WGS) entry which is preliminary data.</text>
</comment>
<dbReference type="InterPro" id="IPR036291">
    <property type="entry name" value="NAD(P)-bd_dom_sf"/>
</dbReference>
<accession>A0ABR2UPW4</accession>
<keyword evidence="2" id="KW-0560">Oxidoreductase</keyword>
<dbReference type="CDD" id="cd05233">
    <property type="entry name" value="SDR_c"/>
    <property type="match status" value="1"/>
</dbReference>
<name>A0ABR2UPW4_9PEZI</name>
<dbReference type="PRINTS" id="PR00081">
    <property type="entry name" value="GDHRDH"/>
</dbReference>
<dbReference type="InterPro" id="IPR002347">
    <property type="entry name" value="SDR_fam"/>
</dbReference>
<dbReference type="Gene3D" id="3.40.50.720">
    <property type="entry name" value="NAD(P)-binding Rossmann-like Domain"/>
    <property type="match status" value="1"/>
</dbReference>
<dbReference type="Proteomes" id="UP001408356">
    <property type="component" value="Unassembled WGS sequence"/>
</dbReference>
<gene>
    <name evidence="3" type="ORF">SUNI508_09687</name>
</gene>
<dbReference type="PANTHER" id="PTHR42760:SF37">
    <property type="entry name" value="CLAVALDEHYDE DEHYDROGENASE"/>
    <property type="match status" value="1"/>
</dbReference>
<evidence type="ECO:0000313" key="3">
    <source>
        <dbReference type="EMBL" id="KAK9416581.1"/>
    </source>
</evidence>
<comment type="similarity">
    <text evidence="1">Belongs to the short-chain dehydrogenases/reductases (SDR) family.</text>
</comment>
<reference evidence="3 4" key="1">
    <citation type="journal article" date="2024" name="J. Plant Pathol.">
        <title>Sequence and assembly of the genome of Seiridium unicorne, isolate CBS 538.82, causal agent of cypress canker disease.</title>
        <authorList>
            <person name="Scali E."/>
            <person name="Rocca G.D."/>
            <person name="Danti R."/>
            <person name="Garbelotto M."/>
            <person name="Barberini S."/>
            <person name="Baroncelli R."/>
            <person name="Emiliani G."/>
        </authorList>
    </citation>
    <scope>NUCLEOTIDE SEQUENCE [LARGE SCALE GENOMIC DNA]</scope>
    <source>
        <strain evidence="3 4">BM-138-508</strain>
    </source>
</reference>
<dbReference type="SUPFAM" id="SSF51735">
    <property type="entry name" value="NAD(P)-binding Rossmann-fold domains"/>
    <property type="match status" value="1"/>
</dbReference>
<proteinExistence type="inferred from homology"/>